<comment type="caution">
    <text evidence="2">The sequence shown here is derived from an EMBL/GenBank/DDBJ whole genome shotgun (WGS) entry which is preliminary data.</text>
</comment>
<dbReference type="Proteomes" id="UP000753724">
    <property type="component" value="Unassembled WGS sequence"/>
</dbReference>
<dbReference type="PROSITE" id="PS51318">
    <property type="entry name" value="TAT"/>
    <property type="match status" value="1"/>
</dbReference>
<evidence type="ECO:0000256" key="1">
    <source>
        <dbReference type="SAM" id="SignalP"/>
    </source>
</evidence>
<accession>A0ABW9XBP6</accession>
<evidence type="ECO:0000313" key="3">
    <source>
        <dbReference type="Proteomes" id="UP000753724"/>
    </source>
</evidence>
<keyword evidence="3" id="KW-1185">Reference proteome</keyword>
<gene>
    <name evidence="2" type="ORF">GTZ99_05270</name>
</gene>
<dbReference type="RefSeq" id="WP_161717241.1">
    <property type="nucleotide sequence ID" value="NZ_JAAAPO010000002.1"/>
</dbReference>
<protein>
    <submittedName>
        <fullName evidence="2">DUF1838 domain-containing protein</fullName>
    </submittedName>
</protein>
<dbReference type="Pfam" id="PF08894">
    <property type="entry name" value="DUF1838"/>
    <property type="match status" value="1"/>
</dbReference>
<dbReference type="EMBL" id="JAAAPO010000002">
    <property type="protein sequence ID" value="NBC35963.1"/>
    <property type="molecule type" value="Genomic_DNA"/>
</dbReference>
<keyword evidence="1" id="KW-0732">Signal</keyword>
<reference evidence="3" key="1">
    <citation type="submission" date="2020-01" db="EMBL/GenBank/DDBJ databases">
        <title>Sphingomonas sp. strain CSW-10.</title>
        <authorList>
            <person name="Chen W.-M."/>
        </authorList>
    </citation>
    <scope>NUCLEOTIDE SEQUENCE [LARGE SCALE GENOMIC DNA]</scope>
    <source>
        <strain evidence="3">FSY-8</strain>
    </source>
</reference>
<name>A0ABW9XBP6_9SPHN</name>
<sequence length="288" mass="31296">MTGAINRRGAIRAGLGAGVGVAALGMAPRALAATPDLTDPAVRHQVIRRIRYRTDDGLVFWWIRGEYFAAVNSVLTPLYGMCFGSIQQVTGRPDGGFDIRQIEMGFRMMPGGRERMTQFTNPFTGAQVPVPFAPVGPQVIHYSADGVPTVASEFAGSRLEFSPYPDPPYVSGDKVMLPYRAQSRVVTPNAADRVVNDVALFYAQADVALDPRVTSAPAMLHLSDVSSWSRWMQMGERPGMVVMRGIGGKATSLADMPQDWRAMVDAYDPALLRDPVATLARAPYRYGG</sequence>
<dbReference type="InterPro" id="IPR006311">
    <property type="entry name" value="TAT_signal"/>
</dbReference>
<evidence type="ECO:0000313" key="2">
    <source>
        <dbReference type="EMBL" id="NBC35963.1"/>
    </source>
</evidence>
<proteinExistence type="predicted"/>
<dbReference type="InterPro" id="IPR014990">
    <property type="entry name" value="DUF1838"/>
</dbReference>
<feature type="chain" id="PRO_5046206583" evidence="1">
    <location>
        <begin position="33"/>
        <end position="288"/>
    </location>
</feature>
<feature type="signal peptide" evidence="1">
    <location>
        <begin position="1"/>
        <end position="32"/>
    </location>
</feature>
<organism evidence="2 3">
    <name type="scientific">Novosphingobium ovatum</name>
    <dbReference type="NCBI Taxonomy" id="1908523"/>
    <lineage>
        <taxon>Bacteria</taxon>
        <taxon>Pseudomonadati</taxon>
        <taxon>Pseudomonadota</taxon>
        <taxon>Alphaproteobacteria</taxon>
        <taxon>Sphingomonadales</taxon>
        <taxon>Sphingomonadaceae</taxon>
        <taxon>Novosphingobium</taxon>
    </lineage>
</organism>